<accession>A0A1I5ZMQ0</accession>
<proteinExistence type="predicted"/>
<evidence type="ECO:0000313" key="1">
    <source>
        <dbReference type="EMBL" id="SFQ57764.1"/>
    </source>
</evidence>
<evidence type="ECO:0000313" key="2">
    <source>
        <dbReference type="Proteomes" id="UP000242815"/>
    </source>
</evidence>
<reference evidence="1 2" key="1">
    <citation type="submission" date="2016-10" db="EMBL/GenBank/DDBJ databases">
        <authorList>
            <person name="de Groot N.N."/>
        </authorList>
    </citation>
    <scope>NUCLEOTIDE SEQUENCE [LARGE SCALE GENOMIC DNA]</scope>
    <source>
        <strain evidence="1 2">JCM 18415</strain>
    </source>
</reference>
<dbReference type="Proteomes" id="UP000242815">
    <property type="component" value="Unassembled WGS sequence"/>
</dbReference>
<dbReference type="NCBIfam" id="NF045477">
    <property type="entry name" value="LPO_1073_dom"/>
    <property type="match status" value="1"/>
</dbReference>
<dbReference type="InterPro" id="IPR053773">
    <property type="entry name" value="Vpar_1526-like"/>
</dbReference>
<dbReference type="AlphaFoldDB" id="A0A1I5ZMQ0"/>
<sequence>MIGSRKTQKGGDHSVNVQAEQVTVNTGLSIAHVKEIALEVFEGNFYKLAGVAKETADERARQITDQFLQELAEKNPEGLKASEDPDFQHSLFQTQKEYARCGDKELGDILVDILVDRSKEEQRSLLQIVLNESLTIAPKLNSIQLDILACCFNIAYTKRLDIVNSKTFEDYLNNAVLVFADAVGEKDSNYKHMEYVGCASIRAGSRDILKTLMKQYKAIFCKGFDREALGELVKECPSIRSVVIPNLHNVNLFQAGGMDDEVIKNICAKNSIPEEAMNKLIQLNNKNMMSQQEATEYLQSKCPKFEKFMADVKNSSFKNLELTSVGIAIAHAHSRKKVGFDADLSIWI</sequence>
<protein>
    <submittedName>
        <fullName evidence="1">Uncharacterized protein</fullName>
    </submittedName>
</protein>
<dbReference type="EMBL" id="FOYD01000001">
    <property type="protein sequence ID" value="SFQ57764.1"/>
    <property type="molecule type" value="Genomic_DNA"/>
</dbReference>
<name>A0A1I5ZMQ0_9GAMM</name>
<gene>
    <name evidence="1" type="ORF">SAMN05216578_101151</name>
</gene>
<organism evidence="1 2">
    <name type="scientific">Halopseudomonas formosensis</name>
    <dbReference type="NCBI Taxonomy" id="1002526"/>
    <lineage>
        <taxon>Bacteria</taxon>
        <taxon>Pseudomonadati</taxon>
        <taxon>Pseudomonadota</taxon>
        <taxon>Gammaproteobacteria</taxon>
        <taxon>Pseudomonadales</taxon>
        <taxon>Pseudomonadaceae</taxon>
        <taxon>Halopseudomonas</taxon>
    </lineage>
</organism>
<dbReference type="STRING" id="1002526.SAMN05216578_101151"/>